<evidence type="ECO:0000313" key="8">
    <source>
        <dbReference type="Proteomes" id="UP000516173"/>
    </source>
</evidence>
<organism evidence="7 8">
    <name type="scientific">Nocardia wallacei</name>
    <dbReference type="NCBI Taxonomy" id="480035"/>
    <lineage>
        <taxon>Bacteria</taxon>
        <taxon>Bacillati</taxon>
        <taxon>Actinomycetota</taxon>
        <taxon>Actinomycetes</taxon>
        <taxon>Mycobacteriales</taxon>
        <taxon>Nocardiaceae</taxon>
        <taxon>Nocardia</taxon>
    </lineage>
</organism>
<evidence type="ECO:0000256" key="4">
    <source>
        <dbReference type="ARBA" id="ARBA00023295"/>
    </source>
</evidence>
<keyword evidence="8" id="KW-1185">Reference proteome</keyword>
<dbReference type="GeneID" id="80351618"/>
<dbReference type="GO" id="GO:0004568">
    <property type="term" value="F:chitinase activity"/>
    <property type="evidence" value="ECO:0007669"/>
    <property type="project" value="InterPro"/>
</dbReference>
<dbReference type="KEGG" id="nwl:NWFMUON74_62570"/>
<evidence type="ECO:0000256" key="1">
    <source>
        <dbReference type="ARBA" id="ARBA00022729"/>
    </source>
</evidence>
<keyword evidence="3" id="KW-0119">Carbohydrate metabolism</keyword>
<dbReference type="GO" id="GO:0050832">
    <property type="term" value="P:defense response to fungus"/>
    <property type="evidence" value="ECO:0007669"/>
    <property type="project" value="TreeGrafter"/>
</dbReference>
<feature type="domain" description="Glycoside hydrolase family 19 catalytic" evidence="6">
    <location>
        <begin position="364"/>
        <end position="471"/>
    </location>
</feature>
<dbReference type="InterPro" id="IPR023346">
    <property type="entry name" value="Lysozyme-like_dom_sf"/>
</dbReference>
<keyword evidence="4" id="KW-0326">Glycosidase</keyword>
<keyword evidence="1" id="KW-0732">Signal</keyword>
<dbReference type="Gene3D" id="1.10.530.10">
    <property type="match status" value="1"/>
</dbReference>
<feature type="region of interest" description="Disordered" evidence="5">
    <location>
        <begin position="398"/>
        <end position="422"/>
    </location>
</feature>
<evidence type="ECO:0000256" key="3">
    <source>
        <dbReference type="ARBA" id="ARBA00023277"/>
    </source>
</evidence>
<dbReference type="RefSeq" id="WP_197986934.1">
    <property type="nucleotide sequence ID" value="NZ_AP023396.1"/>
</dbReference>
<reference evidence="7 8" key="1">
    <citation type="submission" date="2020-08" db="EMBL/GenBank/DDBJ databases">
        <title>Genome Sequencing of Nocardia wallacei strain FMUON74 and assembly.</title>
        <authorList>
            <person name="Toyokawa M."/>
            <person name="Uesaka K."/>
        </authorList>
    </citation>
    <scope>NUCLEOTIDE SEQUENCE [LARGE SCALE GENOMIC DNA]</scope>
    <source>
        <strain evidence="7 8">FMUON74</strain>
    </source>
</reference>
<dbReference type="SUPFAM" id="SSF53955">
    <property type="entry name" value="Lysozyme-like"/>
    <property type="match status" value="1"/>
</dbReference>
<evidence type="ECO:0000256" key="5">
    <source>
        <dbReference type="SAM" id="MobiDB-lite"/>
    </source>
</evidence>
<evidence type="ECO:0000313" key="7">
    <source>
        <dbReference type="EMBL" id="BCK58485.1"/>
    </source>
</evidence>
<dbReference type="Proteomes" id="UP000516173">
    <property type="component" value="Chromosome"/>
</dbReference>
<feature type="region of interest" description="Disordered" evidence="5">
    <location>
        <begin position="179"/>
        <end position="265"/>
    </location>
</feature>
<name>A0A7G1KTC2_9NOCA</name>
<proteinExistence type="predicted"/>
<keyword evidence="2" id="KW-0378">Hydrolase</keyword>
<evidence type="ECO:0000256" key="2">
    <source>
        <dbReference type="ARBA" id="ARBA00022801"/>
    </source>
</evidence>
<accession>A0A7G1KTC2</accession>
<dbReference type="GO" id="GO:0016998">
    <property type="term" value="P:cell wall macromolecule catabolic process"/>
    <property type="evidence" value="ECO:0007669"/>
    <property type="project" value="InterPro"/>
</dbReference>
<dbReference type="EMBL" id="AP023396">
    <property type="protein sequence ID" value="BCK58485.1"/>
    <property type="molecule type" value="Genomic_DNA"/>
</dbReference>
<dbReference type="PANTHER" id="PTHR22595:SF171">
    <property type="entry name" value="BASIC ENDOCHITINASE B"/>
    <property type="match status" value="1"/>
</dbReference>
<dbReference type="AlphaFoldDB" id="A0A7G1KTC2"/>
<dbReference type="GO" id="GO:0006032">
    <property type="term" value="P:chitin catabolic process"/>
    <property type="evidence" value="ECO:0007669"/>
    <property type="project" value="InterPro"/>
</dbReference>
<gene>
    <name evidence="7" type="ORF">NWFMUON74_62570</name>
</gene>
<dbReference type="PANTHER" id="PTHR22595">
    <property type="entry name" value="CHITINASE-RELATED"/>
    <property type="match status" value="1"/>
</dbReference>
<sequence>MIPPRPVVASWRALEAADLLCAEFDRHIEDLETLSATVRDTCHRLDGDGWQGLAYDAVLAHVDAAHRRHQRLCEQAEQLRDAGARALSELHYTTAALLDYVADAEAAGCRVADNWAVTAGAAAQEWSEVITEAVAAVERADECGRMAIGAITTEINHLATSFDLPGMLLTGLSALTAPSCPGAGSQSPHECHCPQTAAESDSTREEHNSQPNECGGSGKSGEDGSSREPREDDDLRESGEEGSARQVSDEDAVPEGPGNEEGPQTETSAAALIPADGQQQSAVSTAQGGAGPLSAPTIPAAAVAGHGEIETGSAAGNFVPLLPPAVIDPPPGGVSVEQLVAIMPDLSAELAGEYLPALNAAMREGDITTPPRQAAFLAQLAHESCQLRYFEELGDDDYFSQYDPGRPNTAAGNTEPGDGPRYHGRGPIQLTGRANYREAGAALGLDLEANPELAAQPDIGFRIAQWYWTSRNINALADADDFAAVTRAVNGGYNGLAARQEYYARALEVLG</sequence>
<protein>
    <recommendedName>
        <fullName evidence="6">Glycoside hydrolase family 19 catalytic domain-containing protein</fullName>
    </recommendedName>
</protein>
<dbReference type="Pfam" id="PF00182">
    <property type="entry name" value="Glyco_hydro_19"/>
    <property type="match status" value="1"/>
</dbReference>
<dbReference type="InterPro" id="IPR000726">
    <property type="entry name" value="Glyco_hydro_19_cat"/>
</dbReference>
<evidence type="ECO:0000259" key="6">
    <source>
        <dbReference type="Pfam" id="PF00182"/>
    </source>
</evidence>
<feature type="compositionally biased region" description="Basic and acidic residues" evidence="5">
    <location>
        <begin position="220"/>
        <end position="230"/>
    </location>
</feature>